<evidence type="ECO:0000313" key="3">
    <source>
        <dbReference type="Proteomes" id="UP000282125"/>
    </source>
</evidence>
<dbReference type="GO" id="GO:0044780">
    <property type="term" value="P:bacterial-type flagellum assembly"/>
    <property type="evidence" value="ECO:0007669"/>
    <property type="project" value="InterPro"/>
</dbReference>
<evidence type="ECO:0000256" key="1">
    <source>
        <dbReference type="SAM" id="MobiDB-lite"/>
    </source>
</evidence>
<name>A0A3P3DNM7_9RHOB</name>
<dbReference type="EMBL" id="RRAZ01000009">
    <property type="protein sequence ID" value="RRH75775.1"/>
    <property type="molecule type" value="Genomic_DNA"/>
</dbReference>
<organism evidence="2 3">
    <name type="scientific">Falsigemmobacter faecalis</name>
    <dbReference type="NCBI Taxonomy" id="2488730"/>
    <lineage>
        <taxon>Bacteria</taxon>
        <taxon>Pseudomonadati</taxon>
        <taxon>Pseudomonadota</taxon>
        <taxon>Alphaproteobacteria</taxon>
        <taxon>Rhodobacterales</taxon>
        <taxon>Paracoccaceae</taxon>
        <taxon>Falsigemmobacter</taxon>
    </lineage>
</organism>
<dbReference type="Gene3D" id="1.20.58.300">
    <property type="entry name" value="FlgN-like"/>
    <property type="match status" value="1"/>
</dbReference>
<accession>A0A3P3DNM7</accession>
<evidence type="ECO:0000313" key="2">
    <source>
        <dbReference type="EMBL" id="RRH75775.1"/>
    </source>
</evidence>
<dbReference type="OrthoDB" id="7866198at2"/>
<evidence type="ECO:0008006" key="4">
    <source>
        <dbReference type="Google" id="ProtNLM"/>
    </source>
</evidence>
<dbReference type="Proteomes" id="UP000282125">
    <property type="component" value="Unassembled WGS sequence"/>
</dbReference>
<protein>
    <recommendedName>
        <fullName evidence="4">Flagellar protein FlgN</fullName>
    </recommendedName>
</protein>
<gene>
    <name evidence="2" type="ORF">EG244_07560</name>
</gene>
<keyword evidence="3" id="KW-1185">Reference proteome</keyword>
<dbReference type="RefSeq" id="WP_124964400.1">
    <property type="nucleotide sequence ID" value="NZ_RRAZ01000009.1"/>
</dbReference>
<dbReference type="AlphaFoldDB" id="A0A3P3DNM7"/>
<dbReference type="SUPFAM" id="SSF140566">
    <property type="entry name" value="FlgN-like"/>
    <property type="match status" value="1"/>
</dbReference>
<comment type="caution">
    <text evidence="2">The sequence shown here is derived from an EMBL/GenBank/DDBJ whole genome shotgun (WGS) entry which is preliminary data.</text>
</comment>
<dbReference type="InterPro" id="IPR036679">
    <property type="entry name" value="FlgN-like_sf"/>
</dbReference>
<sequence>MKLAPAAAISRIAARFQERRSRAALGERPPLTGDDEDNISRFAGIVADLTAVLERENEALLAGDVTLVAELFGQKQVLLTQLETRQPVVEPFLRESAAVTEALRSRIQVLATQINRNAALLEAMSDAARAIRLEVSRVRDRHSLNGMYDKSGHTRGQGPAGPPREIDTNL</sequence>
<reference evidence="2 3" key="1">
    <citation type="submission" date="2018-11" db="EMBL/GenBank/DDBJ databases">
        <title>Gemmobacter sp. nov., YIM 102744-1 draft genome.</title>
        <authorList>
            <person name="Li G."/>
            <person name="Jiang Y."/>
        </authorList>
    </citation>
    <scope>NUCLEOTIDE SEQUENCE [LARGE SCALE GENOMIC DNA]</scope>
    <source>
        <strain evidence="2 3">YIM 102744-1</strain>
    </source>
</reference>
<proteinExistence type="predicted"/>
<feature type="region of interest" description="Disordered" evidence="1">
    <location>
        <begin position="144"/>
        <end position="170"/>
    </location>
</feature>